<evidence type="ECO:0000256" key="1">
    <source>
        <dbReference type="ARBA" id="ARBA00004132"/>
    </source>
</evidence>
<dbReference type="InterPro" id="IPR000719">
    <property type="entry name" value="Prot_kinase_dom"/>
</dbReference>
<feature type="region of interest" description="Disordered" evidence="4">
    <location>
        <begin position="952"/>
        <end position="972"/>
    </location>
</feature>
<dbReference type="PROSITE" id="PS51181">
    <property type="entry name" value="PPASE_TENSIN"/>
    <property type="match status" value="1"/>
</dbReference>
<evidence type="ECO:0000259" key="6">
    <source>
        <dbReference type="PROSITE" id="PS50076"/>
    </source>
</evidence>
<reference evidence="10" key="1">
    <citation type="submission" date="2025-08" db="UniProtKB">
        <authorList>
            <consortium name="RefSeq"/>
        </authorList>
    </citation>
    <scope>IDENTIFICATION</scope>
    <source>
        <tissue evidence="10">Muscle</tissue>
    </source>
</reference>
<keyword evidence="2" id="KW-0547">Nucleotide-binding</keyword>
<feature type="compositionally biased region" description="Polar residues" evidence="4">
    <location>
        <begin position="1089"/>
        <end position="1098"/>
    </location>
</feature>
<dbReference type="PANTHER" id="PTHR22967:SF105">
    <property type="entry name" value="CYCLIN-G-ASSOCIATED KINASE"/>
    <property type="match status" value="1"/>
</dbReference>
<dbReference type="SUPFAM" id="SSF52799">
    <property type="entry name" value="(Phosphotyrosine protein) phosphatases II"/>
    <property type="match status" value="1"/>
</dbReference>
<evidence type="ECO:0000313" key="9">
    <source>
        <dbReference type="Proteomes" id="UP000694941"/>
    </source>
</evidence>
<feature type="domain" description="Protein kinase" evidence="5">
    <location>
        <begin position="37"/>
        <end position="310"/>
    </location>
</feature>
<dbReference type="SUPFAM" id="SSF56112">
    <property type="entry name" value="Protein kinase-like (PK-like)"/>
    <property type="match status" value="1"/>
</dbReference>
<dbReference type="Proteomes" id="UP000694941">
    <property type="component" value="Unplaced"/>
</dbReference>
<dbReference type="Gene3D" id="2.60.40.1110">
    <property type="match status" value="1"/>
</dbReference>
<dbReference type="InterPro" id="IPR001623">
    <property type="entry name" value="DnaJ_domain"/>
</dbReference>
<dbReference type="InterPro" id="IPR011009">
    <property type="entry name" value="Kinase-like_dom_sf"/>
</dbReference>
<evidence type="ECO:0000256" key="3">
    <source>
        <dbReference type="ARBA" id="ARBA00023329"/>
    </source>
</evidence>
<dbReference type="PROSITE" id="PS51182">
    <property type="entry name" value="C2_TENSIN"/>
    <property type="match status" value="1"/>
</dbReference>
<dbReference type="PROSITE" id="PS00108">
    <property type="entry name" value="PROTEIN_KINASE_ST"/>
    <property type="match status" value="1"/>
</dbReference>
<dbReference type="InterPro" id="IPR029021">
    <property type="entry name" value="Prot-tyrosine_phosphatase-like"/>
</dbReference>
<feature type="domain" description="C2 tensin-type" evidence="8">
    <location>
        <begin position="579"/>
        <end position="717"/>
    </location>
</feature>
<dbReference type="Gene3D" id="1.10.510.10">
    <property type="entry name" value="Transferase(Phosphotransferase) domain 1"/>
    <property type="match status" value="1"/>
</dbReference>
<feature type="region of interest" description="Disordered" evidence="4">
    <location>
        <begin position="794"/>
        <end position="818"/>
    </location>
</feature>
<dbReference type="InterPro" id="IPR008271">
    <property type="entry name" value="Ser/Thr_kinase_AS"/>
</dbReference>
<dbReference type="GeneID" id="106459159"/>
<dbReference type="Gene3D" id="1.10.287.110">
    <property type="entry name" value="DnaJ domain"/>
    <property type="match status" value="1"/>
</dbReference>
<keyword evidence="9" id="KW-1185">Reference proteome</keyword>
<dbReference type="SMART" id="SM00220">
    <property type="entry name" value="S_TKc"/>
    <property type="match status" value="1"/>
</dbReference>
<dbReference type="SMART" id="SM01326">
    <property type="entry name" value="PTEN_C2"/>
    <property type="match status" value="1"/>
</dbReference>
<evidence type="ECO:0000259" key="8">
    <source>
        <dbReference type="PROSITE" id="PS51182"/>
    </source>
</evidence>
<evidence type="ECO:0000256" key="2">
    <source>
        <dbReference type="ARBA" id="ARBA00022741"/>
    </source>
</evidence>
<sequence length="1272" mass="141459">MTDLFKSALVYFSNSSSTQKEDHEFVGQIVELGTQKLRVKRVIAEGGFGFVFVAQDPTTGKEYALKRLLAADEEASRSILQEISVLKKLSGHSNIIQFMAAAAIDKNQSDHGKSEYLLLTELCTGGPLIDVLKAKQGPLTCRQVVQIFYQTCRAVQHMHEQQPPIIHRDLKIENLLLSSRGTLKLCDFGSATTKTYHPNSSWTAIQRNLVEDEMTKHTTPMYRPPEILDTYNNYPINQAMDIWALGCVLFLLAFRVHPFEDSAKLRIINGKYTIPENDTEYEILHDQIRGMLQINPVDRPTIEFVIEQLLEIAETRKINLQEALRLGQPMGESNPASPAHIGQARKCSAECNNTPTPPPHTNQSQSYSQNSTQAAAGSGLFTSIRGGAGSLFKNIRDTSTRVIQTVQQTITKTDLDFSYITTRIAVMSYPAEGLESTYRNHIEDVRGFLDARHRNHYAVYNVSGRAYTSVKFESKVTQVGWQARKAPLFTVLVSLCRNMLWWLQQNPKNICVVHCMDGKMSSAVLVCAFLVMCRAFQTPEEALQLFAVRRCPVNLLPSHKRYIGYVAQLVSSQPWLPHRKRVKIISVEMKPVPLFTKLRDGCRPFAEVYVREERLITTSQEYERIQHFNMADQHVVIPLHVSVMGDTTVMIHHARSTLGGKVQGKVTAIKILQLQFFSGFIQPGTETLTFHRNDLDGVEELDRYPEGFTVTLKVEVDSQEQSLHSNKPLAWEGLDKMNLSPKILFFTEDEMESCLTQFTNVVNKRQPCKETNGTTAVLSEVLPSVNWEKKHEVVWEEESDQTPTPPPSQGREKTLEDSKRLAPEDVDLLNLGTSSSAVDGDFERGTQNNQNGPSFNLLDISADGSKPELTNFDLLNNPNVPLITTLNSGSGFHDLFDPFTDGSTKVPTPATNQNSGPDPFGVFNAGSLTSVHKTSGDTSADLFDPFATSVDDIRSSSAGNTPQRKPSISSSASACNLRASEGQDASLMGGWDSVFTSPSSAVPPGQQFPNVTIPRNASTPNLEALKETCDPFADLGNLATNLGKNSQQNFGTWQQRTTSSSLSPGTSPQHMPRPQSYGGTGPSAFPQASGMNSHQPKPSATAGLQKGDYSRGNFASIFGERDERGAKKGFGTKPVVDQDEFEDLLGSQGFSGFGRKEVGPKTIADMRREILTKEMDPEKLKVLDWTQRKERNIRALLCSLHTVLWDSARWQEVGMHQLVTAADVKKFYRKACLAVHPDKKVGTENESLAKLIFMELNDAWSEFEKQPQQNLV</sequence>
<dbReference type="Pfam" id="PF00069">
    <property type="entry name" value="Pkinase"/>
    <property type="match status" value="1"/>
</dbReference>
<feature type="domain" description="J" evidence="6">
    <location>
        <begin position="1208"/>
        <end position="1268"/>
    </location>
</feature>
<accession>A0ABM1B3R4</accession>
<dbReference type="InterPro" id="IPR036869">
    <property type="entry name" value="J_dom_sf"/>
</dbReference>
<dbReference type="InterPro" id="IPR029023">
    <property type="entry name" value="Tensin_phosphatase"/>
</dbReference>
<dbReference type="Gene3D" id="3.90.190.10">
    <property type="entry name" value="Protein tyrosine phosphatase superfamily"/>
    <property type="match status" value="1"/>
</dbReference>
<name>A0ABM1B3R4_LIMPO</name>
<comment type="subcellular location">
    <subcellularLocation>
        <location evidence="1">Cytoplasmic vesicle</location>
        <location evidence="1">Clathrin-coated vesicle</location>
    </subcellularLocation>
</comment>
<evidence type="ECO:0000256" key="4">
    <source>
        <dbReference type="SAM" id="MobiDB-lite"/>
    </source>
</evidence>
<feature type="compositionally biased region" description="Polar residues" evidence="4">
    <location>
        <begin position="845"/>
        <end position="854"/>
    </location>
</feature>
<keyword evidence="3" id="KW-0968">Cytoplasmic vesicle</keyword>
<dbReference type="PANTHER" id="PTHR22967">
    <property type="entry name" value="SERINE/THREONINE PROTEIN KINASE"/>
    <property type="match status" value="1"/>
</dbReference>
<evidence type="ECO:0000259" key="5">
    <source>
        <dbReference type="PROSITE" id="PS50011"/>
    </source>
</evidence>
<evidence type="ECO:0000313" key="10">
    <source>
        <dbReference type="RefSeq" id="XP_013774206.1"/>
    </source>
</evidence>
<feature type="compositionally biased region" description="Low complexity" evidence="4">
    <location>
        <begin position="1057"/>
        <end position="1068"/>
    </location>
</feature>
<dbReference type="PROSITE" id="PS50076">
    <property type="entry name" value="DNAJ_2"/>
    <property type="match status" value="1"/>
</dbReference>
<dbReference type="PROSITE" id="PS50011">
    <property type="entry name" value="PROTEIN_KINASE_DOM"/>
    <property type="match status" value="1"/>
</dbReference>
<dbReference type="SUPFAM" id="SSF46565">
    <property type="entry name" value="Chaperone J-domain"/>
    <property type="match status" value="1"/>
</dbReference>
<evidence type="ECO:0000259" key="7">
    <source>
        <dbReference type="PROSITE" id="PS51181"/>
    </source>
</evidence>
<feature type="domain" description="Phosphatase tensin-type" evidence="7">
    <location>
        <begin position="406"/>
        <end position="573"/>
    </location>
</feature>
<dbReference type="RefSeq" id="XP_013774206.1">
    <property type="nucleotide sequence ID" value="XM_013918752.2"/>
</dbReference>
<feature type="region of interest" description="Disordered" evidence="4">
    <location>
        <begin position="1051"/>
        <end position="1108"/>
    </location>
</feature>
<dbReference type="Pfam" id="PF10409">
    <property type="entry name" value="PTEN_C2"/>
    <property type="match status" value="1"/>
</dbReference>
<organism evidence="9 10">
    <name type="scientific">Limulus polyphemus</name>
    <name type="common">Atlantic horseshoe crab</name>
    <dbReference type="NCBI Taxonomy" id="6850"/>
    <lineage>
        <taxon>Eukaryota</taxon>
        <taxon>Metazoa</taxon>
        <taxon>Ecdysozoa</taxon>
        <taxon>Arthropoda</taxon>
        <taxon>Chelicerata</taxon>
        <taxon>Merostomata</taxon>
        <taxon>Xiphosura</taxon>
        <taxon>Limulidae</taxon>
        <taxon>Limulus</taxon>
    </lineage>
</organism>
<feature type="compositionally biased region" description="Polar residues" evidence="4">
    <location>
        <begin position="955"/>
        <end position="972"/>
    </location>
</feature>
<dbReference type="InterPro" id="IPR014020">
    <property type="entry name" value="Tensin_C2-dom"/>
</dbReference>
<protein>
    <submittedName>
        <fullName evidence="10">Cyclin-G-associated kinase-like isoform X1</fullName>
    </submittedName>
</protein>
<feature type="region of interest" description="Disordered" evidence="4">
    <location>
        <begin position="834"/>
        <end position="855"/>
    </location>
</feature>
<feature type="region of interest" description="Disordered" evidence="4">
    <location>
        <begin position="329"/>
        <end position="372"/>
    </location>
</feature>
<dbReference type="CDD" id="cd06257">
    <property type="entry name" value="DnaJ"/>
    <property type="match status" value="1"/>
</dbReference>
<feature type="compositionally biased region" description="Low complexity" evidence="4">
    <location>
        <begin position="361"/>
        <end position="372"/>
    </location>
</feature>
<gene>
    <name evidence="10" type="primary">LOC106459159</name>
</gene>
<proteinExistence type="predicted"/>